<name>A0ABN9XS57_9DINO</name>
<reference evidence="2" key="1">
    <citation type="submission" date="2023-10" db="EMBL/GenBank/DDBJ databases">
        <authorList>
            <person name="Chen Y."/>
            <person name="Shah S."/>
            <person name="Dougan E. K."/>
            <person name="Thang M."/>
            <person name="Chan C."/>
        </authorList>
    </citation>
    <scope>NUCLEOTIDE SEQUENCE [LARGE SCALE GENOMIC DNA]</scope>
</reference>
<comment type="caution">
    <text evidence="2">The sequence shown here is derived from an EMBL/GenBank/DDBJ whole genome shotgun (WGS) entry which is preliminary data.</text>
</comment>
<accession>A0ABN9XS57</accession>
<feature type="region of interest" description="Disordered" evidence="1">
    <location>
        <begin position="1"/>
        <end position="81"/>
    </location>
</feature>
<feature type="region of interest" description="Disordered" evidence="1">
    <location>
        <begin position="196"/>
        <end position="265"/>
    </location>
</feature>
<organism evidence="2 3">
    <name type="scientific">Prorocentrum cordatum</name>
    <dbReference type="NCBI Taxonomy" id="2364126"/>
    <lineage>
        <taxon>Eukaryota</taxon>
        <taxon>Sar</taxon>
        <taxon>Alveolata</taxon>
        <taxon>Dinophyceae</taxon>
        <taxon>Prorocentrales</taxon>
        <taxon>Prorocentraceae</taxon>
        <taxon>Prorocentrum</taxon>
    </lineage>
</organism>
<feature type="compositionally biased region" description="Low complexity" evidence="1">
    <location>
        <begin position="244"/>
        <end position="265"/>
    </location>
</feature>
<feature type="region of interest" description="Disordered" evidence="1">
    <location>
        <begin position="112"/>
        <end position="163"/>
    </location>
</feature>
<protein>
    <submittedName>
        <fullName evidence="2">Uncharacterized protein</fullName>
    </submittedName>
</protein>
<feature type="compositionally biased region" description="Low complexity" evidence="1">
    <location>
        <begin position="1"/>
        <end position="22"/>
    </location>
</feature>
<sequence length="265" mass="26982">GGDARPGPAAGARQAGRAGGARLVPAAPRADQARQLGRTPHGRLAREGAVLGRGPGRLLRRHGRRGPVPLPRARRQHEAGHHYRREFLPGLLPRAGGVHQRAGPALRRPRVRVAGGRRRASHGGPAGWRGRRSGGAAPPARGSRHRGGPRRVGARGVAHPGAAAPRVVHGAAAPLGGVPGGEPAVPAGGGRVLVPVGARRPAQTGGHPLRGVQGGDAREFEVAGRRGVRTSAGQGAPAVQPLTRSASSRPSSSASAPSRSRPGRH</sequence>
<feature type="non-terminal residue" evidence="2">
    <location>
        <position position="1"/>
    </location>
</feature>
<proteinExistence type="predicted"/>
<keyword evidence="3" id="KW-1185">Reference proteome</keyword>
<evidence type="ECO:0000313" key="3">
    <source>
        <dbReference type="Proteomes" id="UP001189429"/>
    </source>
</evidence>
<feature type="non-terminal residue" evidence="2">
    <location>
        <position position="265"/>
    </location>
</feature>
<feature type="compositionally biased region" description="Low complexity" evidence="1">
    <location>
        <begin position="154"/>
        <end position="163"/>
    </location>
</feature>
<dbReference type="EMBL" id="CAUYUJ010020946">
    <property type="protein sequence ID" value="CAK0901525.1"/>
    <property type="molecule type" value="Genomic_DNA"/>
</dbReference>
<evidence type="ECO:0000256" key="1">
    <source>
        <dbReference type="SAM" id="MobiDB-lite"/>
    </source>
</evidence>
<dbReference type="Proteomes" id="UP001189429">
    <property type="component" value="Unassembled WGS sequence"/>
</dbReference>
<gene>
    <name evidence="2" type="ORF">PCOR1329_LOCUS78448</name>
</gene>
<feature type="compositionally biased region" description="Basic residues" evidence="1">
    <location>
        <begin position="112"/>
        <end position="121"/>
    </location>
</feature>
<feature type="compositionally biased region" description="Basic residues" evidence="1">
    <location>
        <begin position="142"/>
        <end position="153"/>
    </location>
</feature>
<evidence type="ECO:0000313" key="2">
    <source>
        <dbReference type="EMBL" id="CAK0901525.1"/>
    </source>
</evidence>